<name>A0A3E1NSQ2_9BACT</name>
<comment type="caution">
    <text evidence="2">The sequence shown here is derived from an EMBL/GenBank/DDBJ whole genome shotgun (WGS) entry which is preliminary data.</text>
</comment>
<feature type="transmembrane region" description="Helical" evidence="1">
    <location>
        <begin position="103"/>
        <end position="122"/>
    </location>
</feature>
<evidence type="ECO:0000313" key="3">
    <source>
        <dbReference type="Proteomes" id="UP000261174"/>
    </source>
</evidence>
<evidence type="ECO:0000313" key="2">
    <source>
        <dbReference type="EMBL" id="RFM30947.1"/>
    </source>
</evidence>
<sequence length="142" mass="16437">MPNLELEKRHVLQLLALIAQSAIDVTLQNPPEPDFSIHLNNEIIGIEHTQLIRKEDSSGVNIMAHTNFANQIMRKANGIFRQKREDCLMAQVDFKFPKMNIRLPHIITVCFLLFLLLWEHIFTNSMEGYQDYKGILAPLEII</sequence>
<protein>
    <submittedName>
        <fullName evidence="2">Uncharacterized protein</fullName>
    </submittedName>
</protein>
<gene>
    <name evidence="2" type="ORF">DXN04_31970</name>
</gene>
<dbReference type="OrthoDB" id="1271482at2"/>
<keyword evidence="3" id="KW-1185">Reference proteome</keyword>
<keyword evidence="1" id="KW-0472">Membrane</keyword>
<keyword evidence="1" id="KW-1133">Transmembrane helix</keyword>
<keyword evidence="1" id="KW-0812">Transmembrane</keyword>
<proteinExistence type="predicted"/>
<reference evidence="2 3" key="1">
    <citation type="submission" date="2018-08" db="EMBL/GenBank/DDBJ databases">
        <title>Chitinophaga sp. K20C18050901, a novel bacterium isolated from forest soil.</title>
        <authorList>
            <person name="Wang C."/>
        </authorList>
    </citation>
    <scope>NUCLEOTIDE SEQUENCE [LARGE SCALE GENOMIC DNA]</scope>
    <source>
        <strain evidence="2 3">K20C18050901</strain>
    </source>
</reference>
<dbReference type="EMBL" id="QTJV01000018">
    <property type="protein sequence ID" value="RFM30947.1"/>
    <property type="molecule type" value="Genomic_DNA"/>
</dbReference>
<dbReference type="RefSeq" id="WP_116857491.1">
    <property type="nucleotide sequence ID" value="NZ_QTJV01000018.1"/>
</dbReference>
<organism evidence="2 3">
    <name type="scientific">Chitinophaga silvisoli</name>
    <dbReference type="NCBI Taxonomy" id="2291814"/>
    <lineage>
        <taxon>Bacteria</taxon>
        <taxon>Pseudomonadati</taxon>
        <taxon>Bacteroidota</taxon>
        <taxon>Chitinophagia</taxon>
        <taxon>Chitinophagales</taxon>
        <taxon>Chitinophagaceae</taxon>
        <taxon>Chitinophaga</taxon>
    </lineage>
</organism>
<accession>A0A3E1NSQ2</accession>
<dbReference type="Proteomes" id="UP000261174">
    <property type="component" value="Unassembled WGS sequence"/>
</dbReference>
<evidence type="ECO:0000256" key="1">
    <source>
        <dbReference type="SAM" id="Phobius"/>
    </source>
</evidence>
<dbReference type="AlphaFoldDB" id="A0A3E1NSQ2"/>